<evidence type="ECO:0000256" key="1">
    <source>
        <dbReference type="SAM" id="Phobius"/>
    </source>
</evidence>
<accession>A0A8T3VJW2</accession>
<feature type="transmembrane region" description="Helical" evidence="1">
    <location>
        <begin position="49"/>
        <end position="75"/>
    </location>
</feature>
<dbReference type="AlphaFoldDB" id="A0A8T3VJW2"/>
<proteinExistence type="predicted"/>
<evidence type="ECO:0000313" key="3">
    <source>
        <dbReference type="Proteomes" id="UP000762703"/>
    </source>
</evidence>
<comment type="caution">
    <text evidence="2">The sequence shown here is derived from an EMBL/GenBank/DDBJ whole genome shotgun (WGS) entry which is preliminary data.</text>
</comment>
<name>A0A8T3VJW2_9EURY</name>
<protein>
    <submittedName>
        <fullName evidence="2">Preprotein translocase subunit TatC</fullName>
    </submittedName>
</protein>
<organism evidence="2 3">
    <name type="scientific">Methanobrevibacter millerae</name>
    <dbReference type="NCBI Taxonomy" id="230361"/>
    <lineage>
        <taxon>Archaea</taxon>
        <taxon>Methanobacteriati</taxon>
        <taxon>Methanobacteriota</taxon>
        <taxon>Methanomada group</taxon>
        <taxon>Methanobacteria</taxon>
        <taxon>Methanobacteriales</taxon>
        <taxon>Methanobacteriaceae</taxon>
        <taxon>Methanobrevibacter</taxon>
    </lineage>
</organism>
<evidence type="ECO:0000313" key="2">
    <source>
        <dbReference type="EMBL" id="MBE6504454.1"/>
    </source>
</evidence>
<dbReference type="Proteomes" id="UP000762703">
    <property type="component" value="Unassembled WGS sequence"/>
</dbReference>
<sequence length="242" mass="27713">MNLDKLIYKKDNNKMRISKTKVITILVFITFFVWPLYDFLFDPKYAYTGVGSGVMAAIIIGLIFAIPTYIVGFLISRILEKRKNAPQNTSLNTPSQFSDINTKIEPIKTDNHNNDNNPSLLKINELKKEFDESELATKELIKAKFEPPQITYDRFIAVVDNCSKIFNEQYTSAINIINFSNDSQRIDEELNSKINILQSLIDKLSDLSSELAINISKTKDDNIDDVLNDMENLISSIHNYEE</sequence>
<dbReference type="RefSeq" id="WP_303736099.1">
    <property type="nucleotide sequence ID" value="NZ_SUTE01000011.1"/>
</dbReference>
<reference evidence="2" key="1">
    <citation type="submission" date="2019-04" db="EMBL/GenBank/DDBJ databases">
        <title>Evolution of Biomass-Degrading Anaerobic Consortia Revealed by Metagenomics.</title>
        <authorList>
            <person name="Peng X."/>
        </authorList>
    </citation>
    <scope>NUCLEOTIDE SEQUENCE</scope>
    <source>
        <strain evidence="2">SIG12</strain>
    </source>
</reference>
<keyword evidence="1" id="KW-0472">Membrane</keyword>
<feature type="transmembrane region" description="Helical" evidence="1">
    <location>
        <begin position="20"/>
        <end position="37"/>
    </location>
</feature>
<keyword evidence="1" id="KW-1133">Transmembrane helix</keyword>
<dbReference type="EMBL" id="SUTE01000011">
    <property type="protein sequence ID" value="MBE6504454.1"/>
    <property type="molecule type" value="Genomic_DNA"/>
</dbReference>
<gene>
    <name evidence="2" type="ORF">E7Z73_01735</name>
</gene>
<keyword evidence="1" id="KW-0812">Transmembrane</keyword>